<proteinExistence type="predicted"/>
<sequence length="90" mass="10236">MAGDGEEEDAAAVGEEEDNAEAVWRRRCSRGECEGGRRVGDEEEAMQRQWVGRRRTRRWWQVREIRRRGGVAGRGSRAVIASSTGEVFAW</sequence>
<reference evidence="2" key="2">
    <citation type="submission" date="2008-12" db="EMBL/GenBank/DDBJ databases">
        <title>Improved gene annotation of the rice (Oryza sativa) genomes.</title>
        <authorList>
            <person name="Wang J."/>
            <person name="Li R."/>
            <person name="Fan W."/>
            <person name="Huang Q."/>
            <person name="Zhang J."/>
            <person name="Zhou Y."/>
            <person name="Hu Y."/>
            <person name="Zi S."/>
            <person name="Li J."/>
            <person name="Ni P."/>
            <person name="Zheng H."/>
            <person name="Zhang Y."/>
            <person name="Zhao M."/>
            <person name="Hao Q."/>
            <person name="McDermott J."/>
            <person name="Samudrala R."/>
            <person name="Kristiansen K."/>
            <person name="Wong G.K.-S."/>
        </authorList>
    </citation>
    <scope>NUCLEOTIDE SEQUENCE</scope>
</reference>
<dbReference type="AlphaFoldDB" id="B9FWN8"/>
<dbReference type="Proteomes" id="UP000007752">
    <property type="component" value="Chromosome 7"/>
</dbReference>
<dbReference type="EMBL" id="CM000144">
    <property type="protein sequence ID" value="EEE66975.1"/>
    <property type="molecule type" value="Genomic_DNA"/>
</dbReference>
<accession>B9FWN8</accession>
<protein>
    <submittedName>
        <fullName evidence="2">Uncharacterized protein</fullName>
    </submittedName>
</protein>
<organism evidence="2">
    <name type="scientific">Oryza sativa subsp. japonica</name>
    <name type="common">Rice</name>
    <dbReference type="NCBI Taxonomy" id="39947"/>
    <lineage>
        <taxon>Eukaryota</taxon>
        <taxon>Viridiplantae</taxon>
        <taxon>Streptophyta</taxon>
        <taxon>Embryophyta</taxon>
        <taxon>Tracheophyta</taxon>
        <taxon>Spermatophyta</taxon>
        <taxon>Magnoliopsida</taxon>
        <taxon>Liliopsida</taxon>
        <taxon>Poales</taxon>
        <taxon>Poaceae</taxon>
        <taxon>BOP clade</taxon>
        <taxon>Oryzoideae</taxon>
        <taxon>Oryzeae</taxon>
        <taxon>Oryzinae</taxon>
        <taxon>Oryza</taxon>
        <taxon>Oryza sativa</taxon>
    </lineage>
</organism>
<gene>
    <name evidence="2" type="ORF">OsJ_23858</name>
</gene>
<name>B9FWN8_ORYSJ</name>
<feature type="compositionally biased region" description="Acidic residues" evidence="1">
    <location>
        <begin position="1"/>
        <end position="20"/>
    </location>
</feature>
<evidence type="ECO:0000256" key="1">
    <source>
        <dbReference type="SAM" id="MobiDB-lite"/>
    </source>
</evidence>
<feature type="region of interest" description="Disordered" evidence="1">
    <location>
        <begin position="1"/>
        <end position="22"/>
    </location>
</feature>
<evidence type="ECO:0000313" key="2">
    <source>
        <dbReference type="EMBL" id="EEE66975.1"/>
    </source>
</evidence>
<reference evidence="2" key="1">
    <citation type="journal article" date="2005" name="PLoS Biol.">
        <title>The genomes of Oryza sativa: a history of duplications.</title>
        <authorList>
            <person name="Yu J."/>
            <person name="Wang J."/>
            <person name="Lin W."/>
            <person name="Li S."/>
            <person name="Li H."/>
            <person name="Zhou J."/>
            <person name="Ni P."/>
            <person name="Dong W."/>
            <person name="Hu S."/>
            <person name="Zeng C."/>
            <person name="Zhang J."/>
            <person name="Zhang Y."/>
            <person name="Li R."/>
            <person name="Xu Z."/>
            <person name="Li S."/>
            <person name="Li X."/>
            <person name="Zheng H."/>
            <person name="Cong L."/>
            <person name="Lin L."/>
            <person name="Yin J."/>
            <person name="Geng J."/>
            <person name="Li G."/>
            <person name="Shi J."/>
            <person name="Liu J."/>
            <person name="Lv H."/>
            <person name="Li J."/>
            <person name="Wang J."/>
            <person name="Deng Y."/>
            <person name="Ran L."/>
            <person name="Shi X."/>
            <person name="Wang X."/>
            <person name="Wu Q."/>
            <person name="Li C."/>
            <person name="Ren X."/>
            <person name="Wang J."/>
            <person name="Wang X."/>
            <person name="Li D."/>
            <person name="Liu D."/>
            <person name="Zhang X."/>
            <person name="Ji Z."/>
            <person name="Zhao W."/>
            <person name="Sun Y."/>
            <person name="Zhang Z."/>
            <person name="Bao J."/>
            <person name="Han Y."/>
            <person name="Dong L."/>
            <person name="Ji J."/>
            <person name="Chen P."/>
            <person name="Wu S."/>
            <person name="Liu J."/>
            <person name="Xiao Y."/>
            <person name="Bu D."/>
            <person name="Tan J."/>
            <person name="Yang L."/>
            <person name="Ye C."/>
            <person name="Zhang J."/>
            <person name="Xu J."/>
            <person name="Zhou Y."/>
            <person name="Yu Y."/>
            <person name="Zhang B."/>
            <person name="Zhuang S."/>
            <person name="Wei H."/>
            <person name="Liu B."/>
            <person name="Lei M."/>
            <person name="Yu H."/>
            <person name="Li Y."/>
            <person name="Xu H."/>
            <person name="Wei S."/>
            <person name="He X."/>
            <person name="Fang L."/>
            <person name="Zhang Z."/>
            <person name="Zhang Y."/>
            <person name="Huang X."/>
            <person name="Su Z."/>
            <person name="Tong W."/>
            <person name="Li J."/>
            <person name="Tong Z."/>
            <person name="Li S."/>
            <person name="Ye J."/>
            <person name="Wang L."/>
            <person name="Fang L."/>
            <person name="Lei T."/>
            <person name="Chen C."/>
            <person name="Chen H."/>
            <person name="Xu Z."/>
            <person name="Li H."/>
            <person name="Huang H."/>
            <person name="Zhang F."/>
            <person name="Xu H."/>
            <person name="Li N."/>
            <person name="Zhao C."/>
            <person name="Li S."/>
            <person name="Dong L."/>
            <person name="Huang Y."/>
            <person name="Li L."/>
            <person name="Xi Y."/>
            <person name="Qi Q."/>
            <person name="Li W."/>
            <person name="Zhang B."/>
            <person name="Hu W."/>
            <person name="Zhang Y."/>
            <person name="Tian X."/>
            <person name="Jiao Y."/>
            <person name="Liang X."/>
            <person name="Jin J."/>
            <person name="Gao L."/>
            <person name="Zheng W."/>
            <person name="Hao B."/>
            <person name="Liu S."/>
            <person name="Wang W."/>
            <person name="Yuan L."/>
            <person name="Cao M."/>
            <person name="McDermott J."/>
            <person name="Samudrala R."/>
            <person name="Wang J."/>
            <person name="Wong G.K."/>
            <person name="Yang H."/>
        </authorList>
    </citation>
    <scope>NUCLEOTIDE SEQUENCE [LARGE SCALE GENOMIC DNA]</scope>
</reference>